<gene>
    <name evidence="1" type="ORF">EYF80_019256</name>
</gene>
<dbReference type="Proteomes" id="UP000314294">
    <property type="component" value="Unassembled WGS sequence"/>
</dbReference>
<dbReference type="OrthoDB" id="8982559at2759"/>
<evidence type="ECO:0000313" key="2">
    <source>
        <dbReference type="Proteomes" id="UP000314294"/>
    </source>
</evidence>
<dbReference type="EMBL" id="SRLO01000162">
    <property type="protein sequence ID" value="TNN70521.1"/>
    <property type="molecule type" value="Genomic_DNA"/>
</dbReference>
<keyword evidence="2" id="KW-1185">Reference proteome</keyword>
<reference evidence="1 2" key="1">
    <citation type="submission" date="2019-03" db="EMBL/GenBank/DDBJ databases">
        <title>First draft genome of Liparis tanakae, snailfish: a comprehensive survey of snailfish specific genes.</title>
        <authorList>
            <person name="Kim W."/>
            <person name="Song I."/>
            <person name="Jeong J.-H."/>
            <person name="Kim D."/>
            <person name="Kim S."/>
            <person name="Ryu S."/>
            <person name="Song J.Y."/>
            <person name="Lee S.K."/>
        </authorList>
    </citation>
    <scope>NUCLEOTIDE SEQUENCE [LARGE SCALE GENOMIC DNA]</scope>
    <source>
        <tissue evidence="1">Muscle</tissue>
    </source>
</reference>
<comment type="caution">
    <text evidence="1">The sequence shown here is derived from an EMBL/GenBank/DDBJ whole genome shotgun (WGS) entry which is preliminary data.</text>
</comment>
<sequence>MLMRKTMMKKIHMKNLSNTLAIFFHSAPLAHVALCSRKQLAIYSTLRTILVSTPGKPLQNTQGGEFAPLFSGDVVLGFDSGMVWWLGGRRSGAFETLRVLSATVASWFTVRMNMRVEVLVTYVFLGELEHSESQKNGHSQGNLFPRVCRQVETQRSQERDEEAGEEEVEDVEGGAALQEHCVGDVGRSFTLVSIGPEESSSALEDQKSRHKLTVQVRIKPRLPDPQFCEVLIHQIHLDLVFARLKA</sequence>
<proteinExistence type="predicted"/>
<organism evidence="1 2">
    <name type="scientific">Liparis tanakae</name>
    <name type="common">Tanaka's snailfish</name>
    <dbReference type="NCBI Taxonomy" id="230148"/>
    <lineage>
        <taxon>Eukaryota</taxon>
        <taxon>Metazoa</taxon>
        <taxon>Chordata</taxon>
        <taxon>Craniata</taxon>
        <taxon>Vertebrata</taxon>
        <taxon>Euteleostomi</taxon>
        <taxon>Actinopterygii</taxon>
        <taxon>Neopterygii</taxon>
        <taxon>Teleostei</taxon>
        <taxon>Neoteleostei</taxon>
        <taxon>Acanthomorphata</taxon>
        <taxon>Eupercaria</taxon>
        <taxon>Perciformes</taxon>
        <taxon>Cottioidei</taxon>
        <taxon>Cottales</taxon>
        <taxon>Liparidae</taxon>
        <taxon>Liparis</taxon>
    </lineage>
</organism>
<evidence type="ECO:0000313" key="1">
    <source>
        <dbReference type="EMBL" id="TNN70521.1"/>
    </source>
</evidence>
<accession>A0A4Z2HY73</accession>
<name>A0A4Z2HY73_9TELE</name>
<dbReference type="AlphaFoldDB" id="A0A4Z2HY73"/>
<protein>
    <submittedName>
        <fullName evidence="1">Uncharacterized protein</fullName>
    </submittedName>
</protein>